<reference evidence="14" key="1">
    <citation type="journal article" date="2021" name="PeerJ">
        <title>Extensive microbial diversity within the chicken gut microbiome revealed by metagenomics and culture.</title>
        <authorList>
            <person name="Gilroy R."/>
            <person name="Ravi A."/>
            <person name="Getino M."/>
            <person name="Pursley I."/>
            <person name="Horton D.L."/>
            <person name="Alikhan N.F."/>
            <person name="Baker D."/>
            <person name="Gharbi K."/>
            <person name="Hall N."/>
            <person name="Watson M."/>
            <person name="Adriaenssens E.M."/>
            <person name="Foster-Nyarko E."/>
            <person name="Jarju S."/>
            <person name="Secka A."/>
            <person name="Antonio M."/>
            <person name="Oren A."/>
            <person name="Chaudhuri R.R."/>
            <person name="La Ragione R."/>
            <person name="Hildebrand F."/>
            <person name="Pallen M.J."/>
        </authorList>
    </citation>
    <scope>NUCLEOTIDE SEQUENCE</scope>
    <source>
        <strain evidence="14">1068</strain>
    </source>
</reference>
<comment type="similarity">
    <text evidence="10">Belongs to the anthranilate phosphoribosyltransferase family.</text>
</comment>
<evidence type="ECO:0000256" key="7">
    <source>
        <dbReference type="ARBA" id="ARBA00023141"/>
    </source>
</evidence>
<comment type="similarity">
    <text evidence="9">In the C-terminal section; belongs to the anthranilate phosphoribosyltransferase family.</text>
</comment>
<dbReference type="CDD" id="cd01743">
    <property type="entry name" value="GATase1_Anthranilate_Synthase"/>
    <property type="match status" value="1"/>
</dbReference>
<feature type="domain" description="Glycosyl transferase family 3" evidence="12">
    <location>
        <begin position="269"/>
        <end position="519"/>
    </location>
</feature>
<evidence type="ECO:0000256" key="10">
    <source>
        <dbReference type="HAMAP-Rule" id="MF_00211"/>
    </source>
</evidence>
<keyword evidence="2 10" id="KW-0028">Amino-acid biosynthesis</keyword>
<dbReference type="InterPro" id="IPR017926">
    <property type="entry name" value="GATASE"/>
</dbReference>
<comment type="caution">
    <text evidence="10">Lacks conserved residue(s) required for the propagation of feature annotation.</text>
</comment>
<dbReference type="NCBIfam" id="TIGR00566">
    <property type="entry name" value="trpG_papA"/>
    <property type="match status" value="1"/>
</dbReference>
<evidence type="ECO:0000313" key="14">
    <source>
        <dbReference type="EMBL" id="HIZ66299.1"/>
    </source>
</evidence>
<dbReference type="Proteomes" id="UP000824056">
    <property type="component" value="Unassembled WGS sequence"/>
</dbReference>
<evidence type="ECO:0000259" key="12">
    <source>
        <dbReference type="Pfam" id="PF00591"/>
    </source>
</evidence>
<comment type="pathway">
    <text evidence="1 10">Amino-acid biosynthesis; L-tryptophan biosynthesis; L-tryptophan from chorismate: step 2/5.</text>
</comment>
<dbReference type="NCBIfam" id="TIGR01245">
    <property type="entry name" value="trpD"/>
    <property type="match status" value="1"/>
</dbReference>
<evidence type="ECO:0000259" key="11">
    <source>
        <dbReference type="Pfam" id="PF00117"/>
    </source>
</evidence>
<dbReference type="InterPro" id="IPR036320">
    <property type="entry name" value="Glycosyl_Trfase_fam3_N_dom_sf"/>
</dbReference>
<protein>
    <recommendedName>
        <fullName evidence="10">Anthranilate phosphoribosyltransferase</fullName>
        <ecNumber evidence="10">2.4.2.18</ecNumber>
    </recommendedName>
</protein>
<dbReference type="EMBL" id="DXBG01000246">
    <property type="protein sequence ID" value="HIZ66299.1"/>
    <property type="molecule type" value="Genomic_DNA"/>
</dbReference>
<accession>A0A9D2FS15</accession>
<feature type="domain" description="Glutamine amidotransferase" evidence="11">
    <location>
        <begin position="3"/>
        <end position="186"/>
    </location>
</feature>
<keyword evidence="7 10" id="KW-0057">Aromatic amino acid biosynthesis</keyword>
<evidence type="ECO:0000313" key="15">
    <source>
        <dbReference type="Proteomes" id="UP000824056"/>
    </source>
</evidence>
<keyword evidence="10" id="KW-0460">Magnesium</keyword>
<dbReference type="InterPro" id="IPR017459">
    <property type="entry name" value="Glycosyl_Trfase_fam3_N_dom"/>
</dbReference>
<dbReference type="PANTHER" id="PTHR43285">
    <property type="entry name" value="ANTHRANILATE PHOSPHORIBOSYLTRANSFERASE"/>
    <property type="match status" value="1"/>
</dbReference>
<feature type="binding site" evidence="10">
    <location>
        <position position="421"/>
    </location>
    <ligand>
        <name>Mg(2+)</name>
        <dbReference type="ChEBI" id="CHEBI:18420"/>
        <label>2</label>
    </ligand>
</feature>
<feature type="binding site" evidence="10">
    <location>
        <begin position="303"/>
        <end position="311"/>
    </location>
    <ligand>
        <name>5-phospho-alpha-D-ribose 1-diphosphate</name>
        <dbReference type="ChEBI" id="CHEBI:58017"/>
    </ligand>
</feature>
<feature type="binding site" evidence="10">
    <location>
        <position position="306"/>
    </location>
    <ligand>
        <name>anthranilate</name>
        <dbReference type="ChEBI" id="CHEBI:16567"/>
        <label>1</label>
    </ligand>
</feature>
<keyword evidence="10" id="KW-0479">Metal-binding</keyword>
<proteinExistence type="inferred from homology"/>
<dbReference type="PRINTS" id="PR00099">
    <property type="entry name" value="CPSGATASE"/>
</dbReference>
<dbReference type="GO" id="GO:0016829">
    <property type="term" value="F:lyase activity"/>
    <property type="evidence" value="ECO:0007669"/>
    <property type="project" value="UniProtKB-KW"/>
</dbReference>
<dbReference type="SUPFAM" id="SSF52418">
    <property type="entry name" value="Nucleoside phosphorylase/phosphoribosyltransferase catalytic domain"/>
    <property type="match status" value="1"/>
</dbReference>
<dbReference type="FunFam" id="3.40.1030.10:FF:000002">
    <property type="entry name" value="Anthranilate phosphoribosyltransferase"/>
    <property type="match status" value="1"/>
</dbReference>
<evidence type="ECO:0000256" key="6">
    <source>
        <dbReference type="ARBA" id="ARBA00022962"/>
    </source>
</evidence>
<dbReference type="GO" id="GO:0005829">
    <property type="term" value="C:cytosol"/>
    <property type="evidence" value="ECO:0007669"/>
    <property type="project" value="TreeGrafter"/>
</dbReference>
<evidence type="ECO:0000256" key="4">
    <source>
        <dbReference type="ARBA" id="ARBA00022679"/>
    </source>
</evidence>
<evidence type="ECO:0000256" key="9">
    <source>
        <dbReference type="ARBA" id="ARBA00061188"/>
    </source>
</evidence>
<dbReference type="Gene3D" id="3.40.50.880">
    <property type="match status" value="1"/>
</dbReference>
<feature type="binding site" evidence="10">
    <location>
        <position position="361"/>
    </location>
    <ligand>
        <name>anthranilate</name>
        <dbReference type="ChEBI" id="CHEBI:16567"/>
        <label>2</label>
    </ligand>
</feature>
<dbReference type="GO" id="GO:0004048">
    <property type="term" value="F:anthranilate phosphoribosyltransferase activity"/>
    <property type="evidence" value="ECO:0007669"/>
    <property type="project" value="UniProtKB-UniRule"/>
</dbReference>
<feature type="binding site" evidence="10">
    <location>
        <position position="420"/>
    </location>
    <ligand>
        <name>Mg(2+)</name>
        <dbReference type="ChEBI" id="CHEBI:18420"/>
        <label>2</label>
    </ligand>
</feature>
<feature type="binding site" evidence="10">
    <location>
        <position position="283"/>
    </location>
    <ligand>
        <name>5-phospho-alpha-D-ribose 1-diphosphate</name>
        <dbReference type="ChEBI" id="CHEBI:58017"/>
    </ligand>
</feature>
<feature type="binding site" evidence="10">
    <location>
        <position position="421"/>
    </location>
    <ligand>
        <name>Mg(2+)</name>
        <dbReference type="ChEBI" id="CHEBI:18420"/>
        <label>1</label>
    </ligand>
</feature>
<dbReference type="Pfam" id="PF02885">
    <property type="entry name" value="Glycos_trans_3N"/>
    <property type="match status" value="1"/>
</dbReference>
<evidence type="ECO:0000256" key="2">
    <source>
        <dbReference type="ARBA" id="ARBA00022605"/>
    </source>
</evidence>
<dbReference type="InterPro" id="IPR006221">
    <property type="entry name" value="TrpG/PapA_dom"/>
</dbReference>
<feature type="binding site" evidence="10">
    <location>
        <begin position="278"/>
        <end position="279"/>
    </location>
    <ligand>
        <name>5-phospho-alpha-D-ribose 1-diphosphate</name>
        <dbReference type="ChEBI" id="CHEBI:58017"/>
    </ligand>
</feature>
<dbReference type="EC" id="2.4.2.18" evidence="10"/>
<evidence type="ECO:0000259" key="13">
    <source>
        <dbReference type="Pfam" id="PF02885"/>
    </source>
</evidence>
<dbReference type="InterPro" id="IPR005940">
    <property type="entry name" value="Anthranilate_Pribosyl_Tfrase"/>
</dbReference>
<organism evidence="14 15">
    <name type="scientific">Candidatus Blautia pullicola</name>
    <dbReference type="NCBI Taxonomy" id="2838498"/>
    <lineage>
        <taxon>Bacteria</taxon>
        <taxon>Bacillati</taxon>
        <taxon>Bacillota</taxon>
        <taxon>Clostridia</taxon>
        <taxon>Lachnospirales</taxon>
        <taxon>Lachnospiraceae</taxon>
        <taxon>Blautia</taxon>
    </lineage>
</organism>
<dbReference type="PROSITE" id="PS51273">
    <property type="entry name" value="GATASE_TYPE_1"/>
    <property type="match status" value="1"/>
</dbReference>
<dbReference type="NCBIfam" id="NF011201">
    <property type="entry name" value="PRK14607.1"/>
    <property type="match status" value="1"/>
</dbReference>
<dbReference type="PANTHER" id="PTHR43285:SF2">
    <property type="entry name" value="ANTHRANILATE PHOSPHORIBOSYLTRANSFERASE"/>
    <property type="match status" value="1"/>
</dbReference>
<dbReference type="Pfam" id="PF00117">
    <property type="entry name" value="GATase"/>
    <property type="match status" value="1"/>
</dbReference>
<keyword evidence="14" id="KW-0456">Lyase</keyword>
<comment type="function">
    <text evidence="10">Catalyzes the transfer of the phosphoribosyl group of 5-phosphorylribose-1-pyrophosphate (PRPP) to anthranilate to yield N-(5'-phosphoribosyl)-anthranilate (PRA).</text>
</comment>
<keyword evidence="6" id="KW-0315">Glutamine amidotransferase</keyword>
<comment type="subunit">
    <text evidence="10">Homodimer.</text>
</comment>
<comment type="caution">
    <text evidence="14">The sequence shown here is derived from an EMBL/GenBank/DDBJ whole genome shotgun (WGS) entry which is preliminary data.</text>
</comment>
<dbReference type="GO" id="GO:0000162">
    <property type="term" value="P:L-tryptophan biosynthetic process"/>
    <property type="evidence" value="ECO:0007669"/>
    <property type="project" value="UniProtKB-UniRule"/>
</dbReference>
<sequence length="537" mass="58353">MILVIDNYDSFTYNLVQYLGAMTPDIQVIRNDQISPEEIEKLSPSHIILSPGPGYPGEAGICLEVIQRFQGKVPILGICLGHQAICQAFGGTIAPAGKLMHGKKSRITLNPDCPLFQGMGRSIEAARYHSLAVKKESLPQCLEIIAESGDKEVMGVKHREYPVYGLQFHPESILTEKGEKILENFLKIKTEKEDKIMIKEAIHTLMEGQDLSFDTAKAVMEEMMEGRATQAQMGAFLAALRMQGESIEEITAFAEVMREKGIKIRPEREVIDIVGTGGDEAGTFNISTTSAFVVAAAGIPVAKHGNRSVSSRSGAADVLENLGANVNLDAKQNETILNHTGMCFLFAPVYHSSMKYAAPVRKEMGVRTVFNILGPLSNPAAATMQLLGVYDKKLVEPLAQVLGNLGVTRGVAVCGADGLDEITLTGETLVCEIRFGKTRSYTITPEQFGMKRCQLQELVGGDPKENAGITRDILCGKERGPKRDVVLLNAGMSLYLGIDGITLEEGVKMAAEIIDSGKAKEKLEEFTAATREYEVKA</sequence>
<evidence type="ECO:0000256" key="8">
    <source>
        <dbReference type="ARBA" id="ARBA00052328"/>
    </source>
</evidence>
<dbReference type="GO" id="GO:0000287">
    <property type="term" value="F:magnesium ion binding"/>
    <property type="evidence" value="ECO:0007669"/>
    <property type="project" value="UniProtKB-UniRule"/>
</dbReference>
<dbReference type="Gene3D" id="3.40.1030.10">
    <property type="entry name" value="Nucleoside phosphorylase/phosphoribosyltransferase catalytic domain"/>
    <property type="match status" value="1"/>
</dbReference>
<gene>
    <name evidence="10" type="primary">trpD</name>
    <name evidence="14" type="ORF">H9809_10445</name>
</gene>
<keyword evidence="4 10" id="KW-0808">Transferase</keyword>
<dbReference type="Gene3D" id="1.20.970.10">
    <property type="entry name" value="Transferase, Pyrimidine Nucleoside Phosphorylase, Chain C"/>
    <property type="match status" value="1"/>
</dbReference>
<dbReference type="AlphaFoldDB" id="A0A9D2FS15"/>
<evidence type="ECO:0000256" key="3">
    <source>
        <dbReference type="ARBA" id="ARBA00022676"/>
    </source>
</evidence>
<dbReference type="InterPro" id="IPR035902">
    <property type="entry name" value="Nuc_phospho_transferase"/>
</dbReference>
<dbReference type="SUPFAM" id="SSF52317">
    <property type="entry name" value="Class I glutamine amidotransferase-like"/>
    <property type="match status" value="1"/>
</dbReference>
<evidence type="ECO:0000256" key="1">
    <source>
        <dbReference type="ARBA" id="ARBA00004907"/>
    </source>
</evidence>
<feature type="binding site" evidence="10">
    <location>
        <position position="275"/>
    </location>
    <ligand>
        <name>5-phospho-alpha-D-ribose 1-diphosphate</name>
        <dbReference type="ChEBI" id="CHEBI:58017"/>
    </ligand>
</feature>
<dbReference type="FunFam" id="3.40.50.880:FF:000003">
    <property type="entry name" value="Anthranilate synthase component II"/>
    <property type="match status" value="1"/>
</dbReference>
<dbReference type="Pfam" id="PF00591">
    <property type="entry name" value="Glycos_transf_3"/>
    <property type="match status" value="1"/>
</dbReference>
<reference evidence="14" key="2">
    <citation type="submission" date="2021-04" db="EMBL/GenBank/DDBJ databases">
        <authorList>
            <person name="Gilroy R."/>
        </authorList>
    </citation>
    <scope>NUCLEOTIDE SEQUENCE</scope>
    <source>
        <strain evidence="14">1068</strain>
    </source>
</reference>
<name>A0A9D2FS15_9FIRM</name>
<comment type="catalytic activity">
    <reaction evidence="8 10">
        <text>N-(5-phospho-beta-D-ribosyl)anthranilate + diphosphate = 5-phospho-alpha-D-ribose 1-diphosphate + anthranilate</text>
        <dbReference type="Rhea" id="RHEA:11768"/>
        <dbReference type="ChEBI" id="CHEBI:16567"/>
        <dbReference type="ChEBI" id="CHEBI:18277"/>
        <dbReference type="ChEBI" id="CHEBI:33019"/>
        <dbReference type="ChEBI" id="CHEBI:58017"/>
        <dbReference type="EC" id="2.4.2.18"/>
    </reaction>
</comment>
<feature type="binding site" evidence="10">
    <location>
        <position position="287"/>
    </location>
    <ligand>
        <name>Mg(2+)</name>
        <dbReference type="ChEBI" id="CHEBI:18420"/>
        <label>1</label>
    </ligand>
</feature>
<feature type="binding site" evidence="10">
    <location>
        <position position="275"/>
    </location>
    <ligand>
        <name>anthranilate</name>
        <dbReference type="ChEBI" id="CHEBI:16567"/>
        <label>1</label>
    </ligand>
</feature>
<dbReference type="InterPro" id="IPR029062">
    <property type="entry name" value="Class_I_gatase-like"/>
</dbReference>
<feature type="binding site" evidence="10">
    <location>
        <begin position="285"/>
        <end position="288"/>
    </location>
    <ligand>
        <name>5-phospho-alpha-D-ribose 1-diphosphate</name>
        <dbReference type="ChEBI" id="CHEBI:58017"/>
    </ligand>
</feature>
<dbReference type="SUPFAM" id="SSF47648">
    <property type="entry name" value="Nucleoside phosphorylase/phosphoribosyltransferase N-terminal domain"/>
    <property type="match status" value="1"/>
</dbReference>
<keyword evidence="5 10" id="KW-0822">Tryptophan biosynthesis</keyword>
<evidence type="ECO:0000256" key="5">
    <source>
        <dbReference type="ARBA" id="ARBA00022822"/>
    </source>
</evidence>
<dbReference type="HAMAP" id="MF_00211">
    <property type="entry name" value="TrpD"/>
    <property type="match status" value="1"/>
</dbReference>
<dbReference type="PRINTS" id="PR00097">
    <property type="entry name" value="ANTSNTHASEII"/>
</dbReference>
<dbReference type="PRINTS" id="PR00096">
    <property type="entry name" value="GATASE"/>
</dbReference>
<dbReference type="InterPro" id="IPR000312">
    <property type="entry name" value="Glycosyl_Trfase_fam3"/>
</dbReference>
<comment type="cofactor">
    <cofactor evidence="10">
        <name>Mg(2+)</name>
        <dbReference type="ChEBI" id="CHEBI:18420"/>
    </cofactor>
    <text evidence="10">Binds 2 magnesium ions per monomer.</text>
</comment>
<keyword evidence="3 10" id="KW-0328">Glycosyltransferase</keyword>
<feature type="binding site" evidence="10">
    <location>
        <position position="315"/>
    </location>
    <ligand>
        <name>5-phospho-alpha-D-ribose 1-diphosphate</name>
        <dbReference type="ChEBI" id="CHEBI:58017"/>
    </ligand>
</feature>
<feature type="domain" description="Glycosyl transferase family 3 N-terminal" evidence="13">
    <location>
        <begin position="199"/>
        <end position="261"/>
    </location>
</feature>